<evidence type="ECO:0000313" key="3">
    <source>
        <dbReference type="Proteomes" id="UP000324222"/>
    </source>
</evidence>
<feature type="compositionally biased region" description="Low complexity" evidence="1">
    <location>
        <begin position="42"/>
        <end position="60"/>
    </location>
</feature>
<name>A0A5B7I2B6_PORTR</name>
<gene>
    <name evidence="2" type="ORF">E2C01_074030</name>
</gene>
<evidence type="ECO:0000313" key="2">
    <source>
        <dbReference type="EMBL" id="MPC79501.1"/>
    </source>
</evidence>
<reference evidence="2 3" key="1">
    <citation type="submission" date="2019-05" db="EMBL/GenBank/DDBJ databases">
        <title>Another draft genome of Portunus trituberculatus and its Hox gene families provides insights of decapod evolution.</title>
        <authorList>
            <person name="Jeong J.-H."/>
            <person name="Song I."/>
            <person name="Kim S."/>
            <person name="Choi T."/>
            <person name="Kim D."/>
            <person name="Ryu S."/>
            <person name="Kim W."/>
        </authorList>
    </citation>
    <scope>NUCLEOTIDE SEQUENCE [LARGE SCALE GENOMIC DNA]</scope>
    <source>
        <tissue evidence="2">Muscle</tissue>
    </source>
</reference>
<dbReference type="AlphaFoldDB" id="A0A5B7I2B6"/>
<dbReference type="EMBL" id="VSRR010051308">
    <property type="protein sequence ID" value="MPC79501.1"/>
    <property type="molecule type" value="Genomic_DNA"/>
</dbReference>
<organism evidence="2 3">
    <name type="scientific">Portunus trituberculatus</name>
    <name type="common">Swimming crab</name>
    <name type="synonym">Neptunus trituberculatus</name>
    <dbReference type="NCBI Taxonomy" id="210409"/>
    <lineage>
        <taxon>Eukaryota</taxon>
        <taxon>Metazoa</taxon>
        <taxon>Ecdysozoa</taxon>
        <taxon>Arthropoda</taxon>
        <taxon>Crustacea</taxon>
        <taxon>Multicrustacea</taxon>
        <taxon>Malacostraca</taxon>
        <taxon>Eumalacostraca</taxon>
        <taxon>Eucarida</taxon>
        <taxon>Decapoda</taxon>
        <taxon>Pleocyemata</taxon>
        <taxon>Brachyura</taxon>
        <taxon>Eubrachyura</taxon>
        <taxon>Portunoidea</taxon>
        <taxon>Portunidae</taxon>
        <taxon>Portuninae</taxon>
        <taxon>Portunus</taxon>
    </lineage>
</organism>
<protein>
    <submittedName>
        <fullName evidence="2">Uncharacterized protein</fullName>
    </submittedName>
</protein>
<dbReference type="Proteomes" id="UP000324222">
    <property type="component" value="Unassembled WGS sequence"/>
</dbReference>
<evidence type="ECO:0000256" key="1">
    <source>
        <dbReference type="SAM" id="MobiDB-lite"/>
    </source>
</evidence>
<proteinExistence type="predicted"/>
<comment type="caution">
    <text evidence="2">The sequence shown here is derived from an EMBL/GenBank/DDBJ whole genome shotgun (WGS) entry which is preliminary data.</text>
</comment>
<accession>A0A5B7I2B6</accession>
<feature type="region of interest" description="Disordered" evidence="1">
    <location>
        <begin position="26"/>
        <end position="60"/>
    </location>
</feature>
<sequence>MHVIPSPPLSLSLSLSLRHGGAGVGALSGLTTRHTPPRPHCPASQSAAPRPSRSGRPWRRSVPAVRCDGLTLDRPETSGDSLSAEDMVTQAGVQEHSALPRKHFQRLKEIISRVHKSASSVNSAELLLICHWKSQSILKNPCGL</sequence>
<keyword evidence="3" id="KW-1185">Reference proteome</keyword>